<name>A0A543NH99_9ACTN</name>
<keyword evidence="6" id="KW-0813">Transport</keyword>
<feature type="transmembrane region" description="Helical" evidence="6">
    <location>
        <begin position="110"/>
        <end position="129"/>
    </location>
</feature>
<protein>
    <recommendedName>
        <fullName evidence="6">Transport permease protein</fullName>
    </recommendedName>
</protein>
<feature type="transmembrane region" description="Helical" evidence="6">
    <location>
        <begin position="135"/>
        <end position="158"/>
    </location>
</feature>
<evidence type="ECO:0000256" key="3">
    <source>
        <dbReference type="ARBA" id="ARBA00022989"/>
    </source>
</evidence>
<comment type="caution">
    <text evidence="8">The sequence shown here is derived from an EMBL/GenBank/DDBJ whole genome shotgun (WGS) entry which is preliminary data.</text>
</comment>
<evidence type="ECO:0000256" key="4">
    <source>
        <dbReference type="ARBA" id="ARBA00023136"/>
    </source>
</evidence>
<evidence type="ECO:0000256" key="5">
    <source>
        <dbReference type="ARBA" id="ARBA00023251"/>
    </source>
</evidence>
<dbReference type="OrthoDB" id="9255971at2"/>
<dbReference type="PROSITE" id="PS51012">
    <property type="entry name" value="ABC_TM2"/>
    <property type="match status" value="1"/>
</dbReference>
<dbReference type="GO" id="GO:0043190">
    <property type="term" value="C:ATP-binding cassette (ABC) transporter complex"/>
    <property type="evidence" value="ECO:0007669"/>
    <property type="project" value="InterPro"/>
</dbReference>
<dbReference type="GO" id="GO:0046677">
    <property type="term" value="P:response to antibiotic"/>
    <property type="evidence" value="ECO:0007669"/>
    <property type="project" value="UniProtKB-KW"/>
</dbReference>
<feature type="domain" description="ABC transmembrane type-2" evidence="7">
    <location>
        <begin position="24"/>
        <end position="249"/>
    </location>
</feature>
<comment type="similarity">
    <text evidence="6">Belongs to the ABC-2 integral membrane protein family.</text>
</comment>
<keyword evidence="4 6" id="KW-0472">Membrane</keyword>
<dbReference type="InterPro" id="IPR051784">
    <property type="entry name" value="Nod_factor_ABC_transporter"/>
</dbReference>
<reference evidence="8 9" key="1">
    <citation type="submission" date="2019-06" db="EMBL/GenBank/DDBJ databases">
        <title>Sequencing the genomes of 1000 actinobacteria strains.</title>
        <authorList>
            <person name="Klenk H.-P."/>
        </authorList>
    </citation>
    <scope>NUCLEOTIDE SEQUENCE [LARGE SCALE GENOMIC DNA]</scope>
    <source>
        <strain evidence="8 9">DSM 45015</strain>
    </source>
</reference>
<dbReference type="Proteomes" id="UP000317422">
    <property type="component" value="Unassembled WGS sequence"/>
</dbReference>
<evidence type="ECO:0000313" key="8">
    <source>
        <dbReference type="EMBL" id="TQN31201.1"/>
    </source>
</evidence>
<comment type="subcellular location">
    <subcellularLocation>
        <location evidence="6">Cell membrane</location>
        <topology evidence="6">Multi-pass membrane protein</topology>
    </subcellularLocation>
    <subcellularLocation>
        <location evidence="1">Membrane</location>
        <topology evidence="1">Multi-pass membrane protein</topology>
    </subcellularLocation>
</comment>
<organism evidence="8 9">
    <name type="scientific">Haloactinospora alba</name>
    <dbReference type="NCBI Taxonomy" id="405555"/>
    <lineage>
        <taxon>Bacteria</taxon>
        <taxon>Bacillati</taxon>
        <taxon>Actinomycetota</taxon>
        <taxon>Actinomycetes</taxon>
        <taxon>Streptosporangiales</taxon>
        <taxon>Nocardiopsidaceae</taxon>
        <taxon>Haloactinospora</taxon>
    </lineage>
</organism>
<evidence type="ECO:0000256" key="1">
    <source>
        <dbReference type="ARBA" id="ARBA00004141"/>
    </source>
</evidence>
<dbReference type="PANTHER" id="PTHR43229">
    <property type="entry name" value="NODULATION PROTEIN J"/>
    <property type="match status" value="1"/>
</dbReference>
<dbReference type="PIRSF" id="PIRSF006648">
    <property type="entry name" value="DrrB"/>
    <property type="match status" value="1"/>
</dbReference>
<dbReference type="InterPro" id="IPR000412">
    <property type="entry name" value="ABC_2_transport"/>
</dbReference>
<dbReference type="EMBL" id="VFQC01000001">
    <property type="protein sequence ID" value="TQN31201.1"/>
    <property type="molecule type" value="Genomic_DNA"/>
</dbReference>
<keyword evidence="5" id="KW-0046">Antibiotic resistance</keyword>
<evidence type="ECO:0000313" key="9">
    <source>
        <dbReference type="Proteomes" id="UP000317422"/>
    </source>
</evidence>
<accession>A0A543NH99</accession>
<evidence type="ECO:0000259" key="7">
    <source>
        <dbReference type="PROSITE" id="PS51012"/>
    </source>
</evidence>
<dbReference type="PANTHER" id="PTHR43229:SF2">
    <property type="entry name" value="NODULATION PROTEIN J"/>
    <property type="match status" value="1"/>
</dbReference>
<dbReference type="GO" id="GO:0140359">
    <property type="term" value="F:ABC-type transporter activity"/>
    <property type="evidence" value="ECO:0007669"/>
    <property type="project" value="InterPro"/>
</dbReference>
<feature type="transmembrane region" description="Helical" evidence="6">
    <location>
        <begin position="56"/>
        <end position="80"/>
    </location>
</feature>
<feature type="transmembrane region" description="Helical" evidence="6">
    <location>
        <begin position="224"/>
        <end position="242"/>
    </location>
</feature>
<evidence type="ECO:0000256" key="6">
    <source>
        <dbReference type="RuleBase" id="RU361157"/>
    </source>
</evidence>
<dbReference type="InterPro" id="IPR047817">
    <property type="entry name" value="ABC2_TM_bact-type"/>
</dbReference>
<dbReference type="Pfam" id="PF01061">
    <property type="entry name" value="ABC2_membrane"/>
    <property type="match status" value="1"/>
</dbReference>
<dbReference type="RefSeq" id="WP_141922446.1">
    <property type="nucleotide sequence ID" value="NZ_VFQC01000001.1"/>
</dbReference>
<keyword evidence="2 6" id="KW-0812">Transmembrane</keyword>
<keyword evidence="6" id="KW-1003">Cell membrane</keyword>
<dbReference type="InterPro" id="IPR013525">
    <property type="entry name" value="ABC2_TM"/>
</dbReference>
<feature type="transmembrane region" description="Helical" evidence="6">
    <location>
        <begin position="23"/>
        <end position="44"/>
    </location>
</feature>
<proteinExistence type="inferred from homology"/>
<feature type="transmembrane region" description="Helical" evidence="6">
    <location>
        <begin position="165"/>
        <end position="186"/>
    </location>
</feature>
<gene>
    <name evidence="8" type="ORF">FHX37_1096</name>
</gene>
<evidence type="ECO:0000256" key="2">
    <source>
        <dbReference type="ARBA" id="ARBA00022692"/>
    </source>
</evidence>
<sequence length="251" mass="26919">MRILHDTWLIFVRQMRPTLRNPVAVFVFGMLQPVLYLALFGPLLSGMPGALGSDSWQWFVPGLLAMLGLFGTAFAGFGLLPELRSGSHERLLTTPVSRVALLLGRVLRDITVLLVQAVIVIAAAVPFGFDPSFPGAVLGLLLLALLGVGLGIFSYLAAMVAREEYIFAGILQTVSLPLILLSGILLPMDLAPDWLYAVSRANPIVYVVEAERALFAGDLSAPSVAYGGMVAVAVTAVALVFGSRRMRRINT</sequence>
<keyword evidence="3 6" id="KW-1133">Transmembrane helix</keyword>
<keyword evidence="9" id="KW-1185">Reference proteome</keyword>
<dbReference type="AlphaFoldDB" id="A0A543NH99"/>